<protein>
    <submittedName>
        <fullName evidence="1">Uncharacterized protein</fullName>
    </submittedName>
</protein>
<comment type="caution">
    <text evidence="1">The sequence shown here is derived from an EMBL/GenBank/DDBJ whole genome shotgun (WGS) entry which is preliminary data.</text>
</comment>
<reference evidence="1 2" key="1">
    <citation type="submission" date="2019-09" db="EMBL/GenBank/DDBJ databases">
        <title>The hologenome of the rock-dwelling lichen Lasallia pustulata.</title>
        <authorList>
            <person name="Greshake Tzovaras B."/>
            <person name="Segers F."/>
            <person name="Bicker A."/>
            <person name="Dal Grande F."/>
            <person name="Otte J."/>
            <person name="Hankeln T."/>
            <person name="Schmitt I."/>
            <person name="Ebersberger I."/>
        </authorList>
    </citation>
    <scope>NUCLEOTIDE SEQUENCE [LARGE SCALE GENOMIC DNA]</scope>
    <source>
        <strain evidence="1">A1-1</strain>
    </source>
</reference>
<name>A0A5M8PHY7_9LECA</name>
<evidence type="ECO:0000313" key="1">
    <source>
        <dbReference type="EMBL" id="KAA6408663.1"/>
    </source>
</evidence>
<sequence>MWLVKRGWQPQVGQSACQNVNVHTCIHIAISINAINANKHLFHRQILASNLSITMSFMAINVAPGLLDFAAIAAGNGGDRPLTNKPIGLRAQYNEEGSGSELMGNFVVVDTSRKKGSKVGKGPV</sequence>
<organism evidence="1 2">
    <name type="scientific">Lasallia pustulata</name>
    <dbReference type="NCBI Taxonomy" id="136370"/>
    <lineage>
        <taxon>Eukaryota</taxon>
        <taxon>Fungi</taxon>
        <taxon>Dikarya</taxon>
        <taxon>Ascomycota</taxon>
        <taxon>Pezizomycotina</taxon>
        <taxon>Lecanoromycetes</taxon>
        <taxon>OSLEUM clade</taxon>
        <taxon>Umbilicariomycetidae</taxon>
        <taxon>Umbilicariales</taxon>
        <taxon>Umbilicariaceae</taxon>
        <taxon>Lasallia</taxon>
    </lineage>
</organism>
<dbReference type="Proteomes" id="UP000324767">
    <property type="component" value="Unassembled WGS sequence"/>
</dbReference>
<accession>A0A5M8PHY7</accession>
<evidence type="ECO:0000313" key="2">
    <source>
        <dbReference type="Proteomes" id="UP000324767"/>
    </source>
</evidence>
<proteinExistence type="predicted"/>
<dbReference type="AlphaFoldDB" id="A0A5M8PHY7"/>
<gene>
    <name evidence="1" type="ORF">FRX48_07745</name>
</gene>
<dbReference type="EMBL" id="VXIT01000013">
    <property type="protein sequence ID" value="KAA6408663.1"/>
    <property type="molecule type" value="Genomic_DNA"/>
</dbReference>